<reference evidence="4 5" key="1">
    <citation type="submission" date="2020-04" db="EMBL/GenBank/DDBJ databases">
        <title>Perkinsus chesapeaki whole genome sequence.</title>
        <authorList>
            <person name="Bogema D.R."/>
        </authorList>
    </citation>
    <scope>NUCLEOTIDE SEQUENCE [LARGE SCALE GENOMIC DNA]</scope>
    <source>
        <strain evidence="4">ATCC PRA-425</strain>
    </source>
</reference>
<proteinExistence type="predicted"/>
<evidence type="ECO:0000256" key="2">
    <source>
        <dbReference type="SAM" id="Phobius"/>
    </source>
</evidence>
<comment type="caution">
    <text evidence="4">The sequence shown here is derived from an EMBL/GenBank/DDBJ whole genome shotgun (WGS) entry which is preliminary data.</text>
</comment>
<dbReference type="Gene3D" id="3.90.550.10">
    <property type="entry name" value="Spore Coat Polysaccharide Biosynthesis Protein SpsA, Chain A"/>
    <property type="match status" value="1"/>
</dbReference>
<accession>A0A7J6LUM7</accession>
<keyword evidence="2" id="KW-1133">Transmembrane helix</keyword>
<dbReference type="SUPFAM" id="SSF53448">
    <property type="entry name" value="Nucleotide-diphospho-sugar transferases"/>
    <property type="match status" value="1"/>
</dbReference>
<keyword evidence="5" id="KW-1185">Reference proteome</keyword>
<evidence type="ECO:0000256" key="1">
    <source>
        <dbReference type="SAM" id="Coils"/>
    </source>
</evidence>
<dbReference type="PRINTS" id="PR02050">
    <property type="entry name" value="B14GALTRFASE"/>
</dbReference>
<feature type="transmembrane region" description="Helical" evidence="2">
    <location>
        <begin position="9"/>
        <end position="29"/>
    </location>
</feature>
<keyword evidence="1" id="KW-0175">Coiled coil</keyword>
<dbReference type="GO" id="GO:0005975">
    <property type="term" value="P:carbohydrate metabolic process"/>
    <property type="evidence" value="ECO:0007669"/>
    <property type="project" value="InterPro"/>
</dbReference>
<dbReference type="EMBL" id="JAAPAO010000334">
    <property type="protein sequence ID" value="KAF4662856.1"/>
    <property type="molecule type" value="Genomic_DNA"/>
</dbReference>
<dbReference type="Proteomes" id="UP000591131">
    <property type="component" value="Unassembled WGS sequence"/>
</dbReference>
<protein>
    <recommendedName>
        <fullName evidence="3">Galactosyltransferase N-terminal domain-containing protein</fullName>
    </recommendedName>
</protein>
<dbReference type="PROSITE" id="PS51257">
    <property type="entry name" value="PROKAR_LIPOPROTEIN"/>
    <property type="match status" value="1"/>
</dbReference>
<dbReference type="InterPro" id="IPR027995">
    <property type="entry name" value="Galactosyl_T_N"/>
</dbReference>
<dbReference type="InterPro" id="IPR003859">
    <property type="entry name" value="Galactosyl_T"/>
</dbReference>
<dbReference type="AlphaFoldDB" id="A0A7J6LUM7"/>
<feature type="domain" description="Galactosyltransferase N-terminal" evidence="3">
    <location>
        <begin position="231"/>
        <end position="327"/>
    </location>
</feature>
<dbReference type="GO" id="GO:0008378">
    <property type="term" value="F:galactosyltransferase activity"/>
    <property type="evidence" value="ECO:0007669"/>
    <property type="project" value="TreeGrafter"/>
</dbReference>
<feature type="coiled-coil region" evidence="1">
    <location>
        <begin position="95"/>
        <end position="122"/>
    </location>
</feature>
<dbReference type="InterPro" id="IPR029044">
    <property type="entry name" value="Nucleotide-diphossugar_trans"/>
</dbReference>
<evidence type="ECO:0000259" key="3">
    <source>
        <dbReference type="Pfam" id="PF13733"/>
    </source>
</evidence>
<dbReference type="CDD" id="cd10909">
    <property type="entry name" value="ChtBD1_GH18_2"/>
    <property type="match status" value="1"/>
</dbReference>
<dbReference type="GO" id="GO:0005794">
    <property type="term" value="C:Golgi apparatus"/>
    <property type="evidence" value="ECO:0007669"/>
    <property type="project" value="TreeGrafter"/>
</dbReference>
<evidence type="ECO:0000313" key="4">
    <source>
        <dbReference type="EMBL" id="KAF4662856.1"/>
    </source>
</evidence>
<dbReference type="OrthoDB" id="431486at2759"/>
<sequence>MAVSRPPSYLLVFLIGLLAFSCIAGLYLFEALYIPKLRQLERHEKSIYILSEIFGQISNGARHNSGLLIASDSDKAMIRNMVMELLVKDEGIRMASYKSEEVEKLEQRLDGLMKELKRIQNLVDNRKHYVIDKPTTKLTAVTKSNELTKAHVEPTSVKASSKPWRDDFQCGVGWPSDDGSQQKAECNPDGQFPCCSASGWCGISRLHCECAGCIDYRQIHSTEVTVPATRDKRIAIVIPYRDRESHYQKFERHLADFVRELNVENKRNQEFHVFLIEQFDNQLFNRGWLFNVGFREVMRSMGDGPPDCIVMQDVDNLPMSGVDFGSCTTPTQLSSEIECWGWSVPYPGNILRPPKGHGKFLCLHDSDHTPRRRPADDKPMWERLQRVRSGDMIWRSDGINNVEYVLRNEFVKSNDSIIFAGRQLQDTSVNSTARGFTLHWKSVASKKTAVETTEERIYLIVRRELCGSQTDLRIGIKKVPSDLDELRELLPEQCKRREDIRFLAIDFNRQLGTVIDHQWRLQRFIRTLPSLHKGSIHALSRDVLAQALEKGKCKNRRYIRDFPACIGQANDASGSGMKHRINVGTDWCGDQGWTHLLGFKVLHLDDVKYVPSEDLTAICISVSPQGWVYRFIEIKEATRVQCPSGYDERSRKTWNDEKIMYVRKSSRGEPICVGFLSSGGHSRWMAAAVGRSGSCDQEGYVHEFTFNSVTETYIPPLQELCIKSVGDRFRAPPRDENCPEENSLRVLRNSVDPEIVSAAVPLCLDDSGNLILQRIQDCKGHTTLFALEESKYGQATAWCLTDSSLKQGSCGTANGSSVVSIELEDVDENIVTFIDDAIL</sequence>
<keyword evidence="2" id="KW-0812">Transmembrane</keyword>
<dbReference type="PANTHER" id="PTHR19300">
    <property type="entry name" value="BETA-1,4-GALACTOSYLTRANSFERASE"/>
    <property type="match status" value="1"/>
</dbReference>
<keyword evidence="2" id="KW-0472">Membrane</keyword>
<evidence type="ECO:0000313" key="5">
    <source>
        <dbReference type="Proteomes" id="UP000591131"/>
    </source>
</evidence>
<gene>
    <name evidence="4" type="ORF">FOL47_006032</name>
</gene>
<dbReference type="PANTHER" id="PTHR19300:SF57">
    <property type="entry name" value="BETA-1,4-N-ACETYLGALACTOSAMINYLTRANSFERASE"/>
    <property type="match status" value="1"/>
</dbReference>
<name>A0A7J6LUM7_PERCH</name>
<organism evidence="4 5">
    <name type="scientific">Perkinsus chesapeaki</name>
    <name type="common">Clam parasite</name>
    <name type="synonym">Perkinsus andrewsi</name>
    <dbReference type="NCBI Taxonomy" id="330153"/>
    <lineage>
        <taxon>Eukaryota</taxon>
        <taxon>Sar</taxon>
        <taxon>Alveolata</taxon>
        <taxon>Perkinsozoa</taxon>
        <taxon>Perkinsea</taxon>
        <taxon>Perkinsida</taxon>
        <taxon>Perkinsidae</taxon>
        <taxon>Perkinsus</taxon>
    </lineage>
</organism>
<dbReference type="Pfam" id="PF13733">
    <property type="entry name" value="Glyco_transf_7N"/>
    <property type="match status" value="1"/>
</dbReference>